<reference evidence="1 2" key="1">
    <citation type="journal article" date="2018" name="ISME J.">
        <title>Endosymbiont genomes yield clues of tubeworm success.</title>
        <authorList>
            <person name="Li Y."/>
            <person name="Liles M.R."/>
            <person name="Halanych K.M."/>
        </authorList>
    </citation>
    <scope>NUCLEOTIDE SEQUENCE [LARGE SCALE GENOMIC DNA]</scope>
    <source>
        <strain evidence="1">A1422</strain>
    </source>
</reference>
<dbReference type="AlphaFoldDB" id="A0A370DQS8"/>
<evidence type="ECO:0000313" key="2">
    <source>
        <dbReference type="Proteomes" id="UP000255508"/>
    </source>
</evidence>
<evidence type="ECO:0000313" key="1">
    <source>
        <dbReference type="EMBL" id="RDH87403.1"/>
    </source>
</evidence>
<organism evidence="1 2">
    <name type="scientific">endosymbiont of Lamellibrachia luymesi</name>
    <dbReference type="NCBI Taxonomy" id="2200907"/>
    <lineage>
        <taxon>Bacteria</taxon>
        <taxon>Pseudomonadati</taxon>
        <taxon>Pseudomonadota</taxon>
        <taxon>Gammaproteobacteria</taxon>
        <taxon>sulfur-oxidizing symbionts</taxon>
    </lineage>
</organism>
<gene>
    <name evidence="1" type="ORF">DIZ79_15240</name>
</gene>
<dbReference type="Proteomes" id="UP000255508">
    <property type="component" value="Unassembled WGS sequence"/>
</dbReference>
<protein>
    <submittedName>
        <fullName evidence="1">Uncharacterized protein</fullName>
    </submittedName>
</protein>
<name>A0A370DQS8_9GAMM</name>
<proteinExistence type="predicted"/>
<sequence length="124" mass="13908">MNPTDPENIDLNELDIPLLDDVVQAETFISPTSEPSAESIDEQVDFQPLPDHDAIISIVREGLQDQLNHELFSIIQQAVEQAVTQATGQLKQVIEDEVSSSLERRIKQLVERALDEKFGDLSQQ</sequence>
<dbReference type="EMBL" id="QFXD01000266">
    <property type="protein sequence ID" value="RDH87403.1"/>
    <property type="molecule type" value="Genomic_DNA"/>
</dbReference>
<comment type="caution">
    <text evidence="1">The sequence shown here is derived from an EMBL/GenBank/DDBJ whole genome shotgun (WGS) entry which is preliminary data.</text>
</comment>
<accession>A0A370DQS8</accession>